<proteinExistence type="predicted"/>
<dbReference type="EMBL" id="MSFK01000010">
    <property type="protein sequence ID" value="PWY90560.1"/>
    <property type="molecule type" value="Genomic_DNA"/>
</dbReference>
<protein>
    <submittedName>
        <fullName evidence="1">Uncharacterized protein</fullName>
    </submittedName>
</protein>
<sequence length="279" mass="32201">MRPNRRLRLSSCLRDVKRRKNELGGILQHLDRTEKTFLAGEQLRKQGIELSDLDFHSGKLYSPSAVPYFMPILDDSREFLKSTRDLVQDGDIQSRCFSKAAGDQEGGWPEDPATIMRRHLFYIQGKSDWHVIQRGKSKRGRGCDRYFEMRIAIESHSKLQSHQMLMTVMNPCASQRTMSAHEDEFTADCRPSVSELTMLVSWMLGGMIHQEEEILAMANKPRLPTLRIHVIFPTLVFSFVRPARVRILYGYFEGTLKVQATKLQDINVSNYTEMMESLV</sequence>
<evidence type="ECO:0000313" key="1">
    <source>
        <dbReference type="EMBL" id="PWY90560.1"/>
    </source>
</evidence>
<gene>
    <name evidence="1" type="ORF">BO94DRAFT_30290</name>
</gene>
<evidence type="ECO:0000313" key="2">
    <source>
        <dbReference type="Proteomes" id="UP000246702"/>
    </source>
</evidence>
<name>A0A317X1Y9_9EURO</name>
<reference evidence="1 2" key="1">
    <citation type="submission" date="2016-12" db="EMBL/GenBank/DDBJ databases">
        <title>The genomes of Aspergillus section Nigri reveals drivers in fungal speciation.</title>
        <authorList>
            <consortium name="DOE Joint Genome Institute"/>
            <person name="Vesth T.C."/>
            <person name="Nybo J."/>
            <person name="Theobald S."/>
            <person name="Brandl J."/>
            <person name="Frisvad J.C."/>
            <person name="Nielsen K.F."/>
            <person name="Lyhne E.K."/>
            <person name="Kogle M.E."/>
            <person name="Kuo A."/>
            <person name="Riley R."/>
            <person name="Clum A."/>
            <person name="Nolan M."/>
            <person name="Lipzen A."/>
            <person name="Salamov A."/>
            <person name="Henrissat B."/>
            <person name="Wiebenga A."/>
            <person name="De Vries R.P."/>
            <person name="Grigoriev I.V."/>
            <person name="Mortensen U.H."/>
            <person name="Andersen M.R."/>
            <person name="Baker S.E."/>
        </authorList>
    </citation>
    <scope>NUCLEOTIDE SEQUENCE [LARGE SCALE GENOMIC DNA]</scope>
    <source>
        <strain evidence="1 2">CBS 115572</strain>
    </source>
</reference>
<keyword evidence="2" id="KW-1185">Reference proteome</keyword>
<dbReference type="OrthoDB" id="4510378at2759"/>
<accession>A0A317X1Y9</accession>
<organism evidence="1 2">
    <name type="scientific">Aspergillus sclerotioniger CBS 115572</name>
    <dbReference type="NCBI Taxonomy" id="1450535"/>
    <lineage>
        <taxon>Eukaryota</taxon>
        <taxon>Fungi</taxon>
        <taxon>Dikarya</taxon>
        <taxon>Ascomycota</taxon>
        <taxon>Pezizomycotina</taxon>
        <taxon>Eurotiomycetes</taxon>
        <taxon>Eurotiomycetidae</taxon>
        <taxon>Eurotiales</taxon>
        <taxon>Aspergillaceae</taxon>
        <taxon>Aspergillus</taxon>
        <taxon>Aspergillus subgen. Circumdati</taxon>
    </lineage>
</organism>
<comment type="caution">
    <text evidence="1">The sequence shown here is derived from an EMBL/GenBank/DDBJ whole genome shotgun (WGS) entry which is preliminary data.</text>
</comment>
<dbReference type="GeneID" id="37108905"/>
<dbReference type="AlphaFoldDB" id="A0A317X1Y9"/>
<dbReference type="Proteomes" id="UP000246702">
    <property type="component" value="Unassembled WGS sequence"/>
</dbReference>
<dbReference type="RefSeq" id="XP_025468938.1">
    <property type="nucleotide sequence ID" value="XM_025606762.1"/>
</dbReference>